<dbReference type="Pfam" id="PF05876">
    <property type="entry name" value="GpA_ATPase"/>
    <property type="match status" value="1"/>
</dbReference>
<dbReference type="InterPro" id="IPR046454">
    <property type="entry name" value="GpA_endonuclease"/>
</dbReference>
<reference evidence="4 5" key="1">
    <citation type="journal article" date="2009" name="PLoS Genet.">
        <title>The complete genome and proteome of Laribacter hongkongensis reveal potential mechanisms for adaptations to different temperatures and habitats.</title>
        <authorList>
            <person name="Woo P.C."/>
            <person name="Lau S.K."/>
            <person name="Tse H."/>
            <person name="Teng J.L."/>
            <person name="Curreem S.O."/>
            <person name="Tsang A.K."/>
            <person name="Fan R.Y."/>
            <person name="Wong G.K."/>
            <person name="Huang Y."/>
            <person name="Loman N.J."/>
            <person name="Snyder L.A."/>
            <person name="Cai J.J."/>
            <person name="Huang J.D."/>
            <person name="Mak W."/>
            <person name="Pallen M.J."/>
            <person name="Lok S."/>
            <person name="Yuen K.Y."/>
        </authorList>
    </citation>
    <scope>NUCLEOTIDE SEQUENCE [LARGE SCALE GENOMIC DNA]</scope>
    <source>
        <strain evidence="4 5">HLHK9</strain>
    </source>
</reference>
<dbReference type="InterPro" id="IPR027417">
    <property type="entry name" value="P-loop_NTPase"/>
</dbReference>
<dbReference type="eggNOG" id="COG5525">
    <property type="taxonomic scope" value="Bacteria"/>
</dbReference>
<dbReference type="EMBL" id="CP001154">
    <property type="protein sequence ID" value="ACO74646.1"/>
    <property type="molecule type" value="Genomic_DNA"/>
</dbReference>
<proteinExistence type="predicted"/>
<dbReference type="STRING" id="557598.LHK_01661"/>
<dbReference type="KEGG" id="lhk:LHK_01661"/>
<dbReference type="AlphaFoldDB" id="C1D856"/>
<evidence type="ECO:0000313" key="5">
    <source>
        <dbReference type="Proteomes" id="UP000002010"/>
    </source>
</evidence>
<evidence type="ECO:0000313" key="4">
    <source>
        <dbReference type="EMBL" id="ACO74646.1"/>
    </source>
</evidence>
<dbReference type="InterPro" id="IPR046453">
    <property type="entry name" value="GpA_ATPase"/>
</dbReference>
<name>C1D856_LARHH</name>
<accession>C1D856</accession>
<feature type="domain" description="Phage terminase large subunit GpA ATPase" evidence="2">
    <location>
        <begin position="39"/>
        <end position="293"/>
    </location>
</feature>
<evidence type="ECO:0000256" key="1">
    <source>
        <dbReference type="SAM" id="MobiDB-lite"/>
    </source>
</evidence>
<dbReference type="GO" id="GO:0016887">
    <property type="term" value="F:ATP hydrolysis activity"/>
    <property type="evidence" value="ECO:0007669"/>
    <property type="project" value="InterPro"/>
</dbReference>
<evidence type="ECO:0000259" key="2">
    <source>
        <dbReference type="Pfam" id="PF05876"/>
    </source>
</evidence>
<dbReference type="Pfam" id="PF20454">
    <property type="entry name" value="GpA_nuclease"/>
    <property type="match status" value="1"/>
</dbReference>
<gene>
    <name evidence="4" type="ordered locus">LHK_01661</name>
</gene>
<evidence type="ECO:0000259" key="3">
    <source>
        <dbReference type="Pfam" id="PF20454"/>
    </source>
</evidence>
<feature type="compositionally biased region" description="Low complexity" evidence="1">
    <location>
        <begin position="640"/>
        <end position="653"/>
    </location>
</feature>
<protein>
    <submittedName>
        <fullName evidence="4">Phage terminase GpA</fullName>
    </submittedName>
</protein>
<feature type="domain" description="Terminase large subunit GpA endonuclease" evidence="3">
    <location>
        <begin position="305"/>
        <end position="625"/>
    </location>
</feature>
<dbReference type="HOGENOM" id="CLU_023850_3_0_4"/>
<dbReference type="GO" id="GO:0004519">
    <property type="term" value="F:endonuclease activity"/>
    <property type="evidence" value="ECO:0007669"/>
    <property type="project" value="InterPro"/>
</dbReference>
<keyword evidence="5" id="KW-1185">Reference proteome</keyword>
<feature type="region of interest" description="Disordered" evidence="1">
    <location>
        <begin position="639"/>
        <end position="672"/>
    </location>
</feature>
<dbReference type="Gene3D" id="3.40.50.300">
    <property type="entry name" value="P-loop containing nucleotide triphosphate hydrolases"/>
    <property type="match status" value="1"/>
</dbReference>
<dbReference type="Proteomes" id="UP000002010">
    <property type="component" value="Chromosome"/>
</dbReference>
<sequence length="672" mass="75455">MNSAQRLLLSLLRRVMKPPPRMTPAEWAEKFRRMSTKESAFVGRFSFGLNPYFRWFLTELQRRDVTRGVCKKSAQVGWTQAVILNLLGWLIHIRKGTTIVMFPKAAAAQNFNLEKFEPMVEGTPELAAIIPTGRRNKDNKQLFKNFVGGFIKFVGSNSIADVKSTSARNLVIEEPDDCNLNLRGQGNAIALLEERGKSYRDAKLLIGGTPSIKGISAIDTEFERSSQHYWHVPCPDCDEFQVLVWDQVRWSKADSETDPLYGRHQPETARYCCAHCGSLWTNDQKNAAIRKGKPVAHAEFRGILGLALNELYSLMHNSRMSELVGKFVQAHQKLKAGDPGEMIVFHNATLGLSWEFKSRQSSPDDLRERGLDYPPMTVPRGGLVITAGVDVQHNRLAVVMRAWGRGEESWLVQWTEIDGNPLDLATHDADGTPRATVWDKLDTLLFSPIRHADGFYMQVSAVSIDAGDGTTSDAVYSWVRKQRYREGVRVMAVRGARSPIAEIFAKPKAPIDTDYRNTKSSKYGLRVYEVGVSKAKDLLIGAEGRITLTGFGPGRMHFTRHVRQDYCEQLLSERKVPKRQSSGQYAVNELVWQRLTGVRNEVLDCENYNLHAARALKLHTRTEAQWAQLEAELRQGGLFADPPAMTAPAPATRAIDDSPADEDEPVVSSFLE</sequence>
<organism evidence="4 5">
    <name type="scientific">Laribacter hongkongensis (strain HLHK9)</name>
    <dbReference type="NCBI Taxonomy" id="557598"/>
    <lineage>
        <taxon>Bacteria</taxon>
        <taxon>Pseudomonadati</taxon>
        <taxon>Pseudomonadota</taxon>
        <taxon>Betaproteobacteria</taxon>
        <taxon>Neisseriales</taxon>
        <taxon>Aquaspirillaceae</taxon>
        <taxon>Laribacter</taxon>
    </lineage>
</organism>